<protein>
    <submittedName>
        <fullName evidence="2">Dynactin</fullName>
    </submittedName>
</protein>
<dbReference type="OrthoDB" id="116256at2759"/>
<dbReference type="Gene3D" id="6.10.250.3110">
    <property type="match status" value="1"/>
</dbReference>
<evidence type="ECO:0000313" key="2">
    <source>
        <dbReference type="EMBL" id="POM72949.1"/>
    </source>
</evidence>
<comment type="caution">
    <text evidence="2">The sequence shown here is derived from an EMBL/GenBank/DDBJ whole genome shotgun (WGS) entry which is preliminary data.</text>
</comment>
<feature type="coiled-coil region" evidence="1">
    <location>
        <begin position="187"/>
        <end position="245"/>
    </location>
</feature>
<organism evidence="2 3">
    <name type="scientific">Phytophthora palmivora</name>
    <dbReference type="NCBI Taxonomy" id="4796"/>
    <lineage>
        <taxon>Eukaryota</taxon>
        <taxon>Sar</taxon>
        <taxon>Stramenopiles</taxon>
        <taxon>Oomycota</taxon>
        <taxon>Peronosporomycetes</taxon>
        <taxon>Peronosporales</taxon>
        <taxon>Peronosporaceae</taxon>
        <taxon>Phytophthora</taxon>
    </lineage>
</organism>
<evidence type="ECO:0000313" key="3">
    <source>
        <dbReference type="Proteomes" id="UP000237271"/>
    </source>
</evidence>
<dbReference type="Proteomes" id="UP000237271">
    <property type="component" value="Unassembled WGS sequence"/>
</dbReference>
<accession>A0A2P4Y5G4</accession>
<dbReference type="AlphaFoldDB" id="A0A2P4Y5G4"/>
<name>A0A2P4Y5G4_9STRA</name>
<sequence length="421" mass="47904">MTNDVEWLGVIERQQQEIELLRQELAATGSNASSYCSERCGSDASSVASLAFSVLSMRDDASEFVDSYANMCEKMERMRAALVRKDAKLRKVRAQYRVGQEENARLRAAVTKMRSETEMHVASQDKAVEKAAQALMKSDALSAELSKLREVEALLSQDLRVAERARDDVQKHLDGAHQEVSRLAMDVRILKGDKSSLQSELHDLQQELKVKRKNESEWNELSTQKNMIQQRMREMENIVKSQKAQLLQQTTLIDQQTQQIQHLKGEQGVTKQMVTSRNREVSLGRALREYGKRNRDLQASVVAARQKFHIVVSAFRGSEKRKVQAISANCDLKRDLVIERCQRTDLIRQCKELENCLDSCQSSASETQTRAEGLERDNDVLHYAVTQLVAYAKELMSSQQSLQRELTKLEITGRRQPAVYG</sequence>
<proteinExistence type="predicted"/>
<dbReference type="EMBL" id="NCKW01005370">
    <property type="protein sequence ID" value="POM72949.1"/>
    <property type="molecule type" value="Genomic_DNA"/>
</dbReference>
<evidence type="ECO:0000256" key="1">
    <source>
        <dbReference type="SAM" id="Coils"/>
    </source>
</evidence>
<keyword evidence="1" id="KW-0175">Coiled coil</keyword>
<keyword evidence="3" id="KW-1185">Reference proteome</keyword>
<reference evidence="2 3" key="1">
    <citation type="journal article" date="2017" name="Genome Biol. Evol.">
        <title>Phytophthora megakarya and P. palmivora, closely related causal agents of cacao black pod rot, underwent increases in genome sizes and gene numbers by different mechanisms.</title>
        <authorList>
            <person name="Ali S.S."/>
            <person name="Shao J."/>
            <person name="Lary D.J."/>
            <person name="Kronmiller B."/>
            <person name="Shen D."/>
            <person name="Strem M.D."/>
            <person name="Amoako-Attah I."/>
            <person name="Akrofi A.Y."/>
            <person name="Begoude B.A."/>
            <person name="Ten Hoopen G.M."/>
            <person name="Coulibaly K."/>
            <person name="Kebe B.I."/>
            <person name="Melnick R.L."/>
            <person name="Guiltinan M.J."/>
            <person name="Tyler B.M."/>
            <person name="Meinhardt L.W."/>
            <person name="Bailey B.A."/>
        </authorList>
    </citation>
    <scope>NUCLEOTIDE SEQUENCE [LARGE SCALE GENOMIC DNA]</scope>
    <source>
        <strain evidence="3">sbr112.9</strain>
    </source>
</reference>
<gene>
    <name evidence="2" type="ORF">PHPALM_10256</name>
</gene>